<feature type="domain" description="DNA helicase Pif1-like 2B" evidence="4">
    <location>
        <begin position="807"/>
        <end position="852"/>
    </location>
</feature>
<keyword evidence="1" id="KW-0227">DNA damage</keyword>
<protein>
    <recommendedName>
        <fullName evidence="1">ATP-dependent DNA helicase</fullName>
        <ecNumber evidence="1">5.6.2.3</ecNumber>
    </recommendedName>
</protein>
<keyword evidence="1" id="KW-0347">Helicase</keyword>
<keyword evidence="1" id="KW-0547">Nucleotide-binding</keyword>
<reference evidence="6" key="2">
    <citation type="submission" date="2018-02" db="UniProtKB">
        <authorList>
            <consortium name="EnsemblPlants"/>
        </authorList>
    </citation>
    <scope>IDENTIFICATION</scope>
    <source>
        <strain evidence="6">Williams 82</strain>
    </source>
</reference>
<dbReference type="InterPro" id="IPR010285">
    <property type="entry name" value="DNA_helicase_pif1-like_DEAD"/>
</dbReference>
<evidence type="ECO:0000313" key="7">
    <source>
        <dbReference type="Proteomes" id="UP000008827"/>
    </source>
</evidence>
<feature type="domain" description="Helitron helicase-like" evidence="3">
    <location>
        <begin position="235"/>
        <end position="349"/>
    </location>
</feature>
<organism evidence="5">
    <name type="scientific">Glycine max</name>
    <name type="common">Soybean</name>
    <name type="synonym">Glycine hispida</name>
    <dbReference type="NCBI Taxonomy" id="3847"/>
    <lineage>
        <taxon>Eukaryota</taxon>
        <taxon>Viridiplantae</taxon>
        <taxon>Streptophyta</taxon>
        <taxon>Embryophyta</taxon>
        <taxon>Tracheophyta</taxon>
        <taxon>Spermatophyta</taxon>
        <taxon>Magnoliopsida</taxon>
        <taxon>eudicotyledons</taxon>
        <taxon>Gunneridae</taxon>
        <taxon>Pentapetalae</taxon>
        <taxon>rosids</taxon>
        <taxon>fabids</taxon>
        <taxon>Fabales</taxon>
        <taxon>Fabaceae</taxon>
        <taxon>Papilionoideae</taxon>
        <taxon>50 kb inversion clade</taxon>
        <taxon>NPAAA clade</taxon>
        <taxon>indigoferoid/millettioid clade</taxon>
        <taxon>Phaseoleae</taxon>
        <taxon>Glycine</taxon>
        <taxon>Glycine subgen. Soja</taxon>
    </lineage>
</organism>
<dbReference type="InterPro" id="IPR027417">
    <property type="entry name" value="P-loop_NTPase"/>
</dbReference>
<keyword evidence="1" id="KW-0233">DNA recombination</keyword>
<dbReference type="EC" id="5.6.2.3" evidence="1"/>
<keyword evidence="1" id="KW-0067">ATP-binding</keyword>
<dbReference type="CDD" id="cd18809">
    <property type="entry name" value="SF1_C_RecD"/>
    <property type="match status" value="1"/>
</dbReference>
<dbReference type="GO" id="GO:0016787">
    <property type="term" value="F:hydrolase activity"/>
    <property type="evidence" value="ECO:0007669"/>
    <property type="project" value="UniProtKB-KW"/>
</dbReference>
<dbReference type="GO" id="GO:0006281">
    <property type="term" value="P:DNA repair"/>
    <property type="evidence" value="ECO:0007669"/>
    <property type="project" value="UniProtKB-KW"/>
</dbReference>
<evidence type="ECO:0000313" key="5">
    <source>
        <dbReference type="EMBL" id="KRH63217.1"/>
    </source>
</evidence>
<dbReference type="Proteomes" id="UP000008827">
    <property type="component" value="Chromosome 4"/>
</dbReference>
<dbReference type="OMA" id="MEEPIIC"/>
<comment type="catalytic activity">
    <reaction evidence="1">
        <text>ATP + H2O = ADP + phosphate + H(+)</text>
        <dbReference type="Rhea" id="RHEA:13065"/>
        <dbReference type="ChEBI" id="CHEBI:15377"/>
        <dbReference type="ChEBI" id="CHEBI:15378"/>
        <dbReference type="ChEBI" id="CHEBI:30616"/>
        <dbReference type="ChEBI" id="CHEBI:43474"/>
        <dbReference type="ChEBI" id="CHEBI:456216"/>
        <dbReference type="EC" id="5.6.2.3"/>
    </reaction>
</comment>
<dbReference type="SMR" id="A0A0R0K9C5"/>
<reference evidence="5 6" key="1">
    <citation type="journal article" date="2010" name="Nature">
        <title>Genome sequence of the palaeopolyploid soybean.</title>
        <authorList>
            <person name="Schmutz J."/>
            <person name="Cannon S.B."/>
            <person name="Schlueter J."/>
            <person name="Ma J."/>
            <person name="Mitros T."/>
            <person name="Nelson W."/>
            <person name="Hyten D.L."/>
            <person name="Song Q."/>
            <person name="Thelen J.J."/>
            <person name="Cheng J."/>
            <person name="Xu D."/>
            <person name="Hellsten U."/>
            <person name="May G.D."/>
            <person name="Yu Y."/>
            <person name="Sakurai T."/>
            <person name="Umezawa T."/>
            <person name="Bhattacharyya M.K."/>
            <person name="Sandhu D."/>
            <person name="Valliyodan B."/>
            <person name="Lindquist E."/>
            <person name="Peto M."/>
            <person name="Grant D."/>
            <person name="Shu S."/>
            <person name="Goodstein D."/>
            <person name="Barry K."/>
            <person name="Futrell-Griggs M."/>
            <person name="Abernathy B."/>
            <person name="Du J."/>
            <person name="Tian Z."/>
            <person name="Zhu L."/>
            <person name="Gill N."/>
            <person name="Joshi T."/>
            <person name="Libault M."/>
            <person name="Sethuraman A."/>
            <person name="Zhang X.-C."/>
            <person name="Shinozaki K."/>
            <person name="Nguyen H.T."/>
            <person name="Wing R.A."/>
            <person name="Cregan P."/>
            <person name="Specht J."/>
            <person name="Grimwood J."/>
            <person name="Rokhsar D."/>
            <person name="Stacey G."/>
            <person name="Shoemaker R.C."/>
            <person name="Jackson S.A."/>
        </authorList>
    </citation>
    <scope>NUCLEOTIDE SEQUENCE</scope>
    <source>
        <strain evidence="6">cv. Williams 82</strain>
        <tissue evidence="5">Callus</tissue>
    </source>
</reference>
<dbReference type="InterPro" id="IPR049163">
    <property type="entry name" value="Pif1-like_2B_dom"/>
</dbReference>
<evidence type="ECO:0000259" key="3">
    <source>
        <dbReference type="Pfam" id="PF14214"/>
    </source>
</evidence>
<accession>A0A0R0K9C5</accession>
<dbReference type="PaxDb" id="3847-GLYMA04G32336.1"/>
<dbReference type="AlphaFoldDB" id="A0A0R0K9C5"/>
<evidence type="ECO:0000256" key="1">
    <source>
        <dbReference type="RuleBase" id="RU363044"/>
    </source>
</evidence>
<feature type="domain" description="DNA helicase Pif1-like DEAD-box helicase" evidence="2">
    <location>
        <begin position="638"/>
        <end position="721"/>
    </location>
</feature>
<dbReference type="GO" id="GO:0000723">
    <property type="term" value="P:telomere maintenance"/>
    <property type="evidence" value="ECO:0007669"/>
    <property type="project" value="InterPro"/>
</dbReference>
<dbReference type="Pfam" id="PF21530">
    <property type="entry name" value="Pif1_2B_dom"/>
    <property type="match status" value="1"/>
</dbReference>
<comment type="cofactor">
    <cofactor evidence="1">
        <name>Mg(2+)</name>
        <dbReference type="ChEBI" id="CHEBI:18420"/>
    </cofactor>
</comment>
<dbReference type="EMBL" id="CM000837">
    <property type="protein sequence ID" value="KRH63217.1"/>
    <property type="molecule type" value="Genomic_DNA"/>
</dbReference>
<gene>
    <name evidence="5" type="ORF">GLYMA_04G161500</name>
</gene>
<dbReference type="InParanoid" id="A0A0R0K9C5"/>
<keyword evidence="7" id="KW-1185">Reference proteome</keyword>
<evidence type="ECO:0000313" key="6">
    <source>
        <dbReference type="EnsemblPlants" id="KRH63217"/>
    </source>
</evidence>
<dbReference type="Gene3D" id="3.40.50.300">
    <property type="entry name" value="P-loop containing nucleotide triphosphate hydrolases"/>
    <property type="match status" value="1"/>
</dbReference>
<dbReference type="GO" id="GO:0043139">
    <property type="term" value="F:5'-3' DNA helicase activity"/>
    <property type="evidence" value="ECO:0007669"/>
    <property type="project" value="UniProtKB-EC"/>
</dbReference>
<comment type="similarity">
    <text evidence="1">Belongs to the helicase family.</text>
</comment>
<keyword evidence="1" id="KW-0234">DNA repair</keyword>
<dbReference type="GO" id="GO:0006310">
    <property type="term" value="P:DNA recombination"/>
    <property type="evidence" value="ECO:0007669"/>
    <property type="project" value="UniProtKB-KW"/>
</dbReference>
<evidence type="ECO:0000259" key="4">
    <source>
        <dbReference type="Pfam" id="PF21530"/>
    </source>
</evidence>
<dbReference type="Pfam" id="PF05970">
    <property type="entry name" value="PIF1"/>
    <property type="match status" value="2"/>
</dbReference>
<dbReference type="Pfam" id="PF14214">
    <property type="entry name" value="Helitron_like_N"/>
    <property type="match status" value="1"/>
</dbReference>
<dbReference type="PANTHER" id="PTHR10492:SF78">
    <property type="entry name" value="ATP-DEPENDENT DNA HELICASE"/>
    <property type="match status" value="1"/>
</dbReference>
<evidence type="ECO:0000259" key="2">
    <source>
        <dbReference type="Pfam" id="PF05970"/>
    </source>
</evidence>
<dbReference type="SUPFAM" id="SSF52540">
    <property type="entry name" value="P-loop containing nucleoside triphosphate hydrolases"/>
    <property type="match status" value="2"/>
</dbReference>
<reference evidence="5" key="3">
    <citation type="submission" date="2018-07" db="EMBL/GenBank/DDBJ databases">
        <title>WGS assembly of Glycine max.</title>
        <authorList>
            <person name="Schmutz J."/>
            <person name="Cannon S."/>
            <person name="Schlueter J."/>
            <person name="Ma J."/>
            <person name="Mitros T."/>
            <person name="Nelson W."/>
            <person name="Hyten D."/>
            <person name="Song Q."/>
            <person name="Thelen J."/>
            <person name="Cheng J."/>
            <person name="Xu D."/>
            <person name="Hellsten U."/>
            <person name="May G."/>
            <person name="Yu Y."/>
            <person name="Sakurai T."/>
            <person name="Umezawa T."/>
            <person name="Bhattacharyya M."/>
            <person name="Sandhu D."/>
            <person name="Valliyodan B."/>
            <person name="Lindquist E."/>
            <person name="Peto M."/>
            <person name="Grant D."/>
            <person name="Shu S."/>
            <person name="Goodstein D."/>
            <person name="Barry K."/>
            <person name="Futrell-Griggs M."/>
            <person name="Abernathy B."/>
            <person name="Du J."/>
            <person name="Tian Z."/>
            <person name="Zhu L."/>
            <person name="Gill N."/>
            <person name="Joshi T."/>
            <person name="Libault M."/>
            <person name="Sethuraman A."/>
            <person name="Zhang X."/>
            <person name="Shinozaki K."/>
            <person name="Nguyen H."/>
            <person name="Wing R."/>
            <person name="Cregan P."/>
            <person name="Specht J."/>
            <person name="Grimwood J."/>
            <person name="Rokhsar D."/>
            <person name="Stacey G."/>
            <person name="Shoemaker R."/>
            <person name="Jackson S."/>
        </authorList>
    </citation>
    <scope>NUCLEOTIDE SEQUENCE</scope>
    <source>
        <tissue evidence="5">Callus</tissue>
    </source>
</reference>
<keyword evidence="1" id="KW-0378">Hydrolase</keyword>
<feature type="domain" description="DNA helicase Pif1-like DEAD-box helicase" evidence="2">
    <location>
        <begin position="527"/>
        <end position="637"/>
    </location>
</feature>
<sequence>MGRVQLPFLKNPPMLLQQLLSDQESRKSRNFQHNIRAYNMMFAFSSLGAKIDTSVLKGKGQAIYKTHGQSCHLIRSPLRMPGKPPKFAQLYIYDTKNEIQNKIGALRKNVLDSHMVSKLKEMLDEHNTENLNLQLIANKKRMEEPIICPQFSEVVVVIVGDASQPINRDIILKEQNGRLQRINELHPSYLGLQYPLMFPYGEDEHSNDIKHRDTGDSHQRKRNRLIIKEFLCFRLHCGKHIILSLSFVGSQRYIDKLYFDGMAICNTVGFPDLFLTFTRNPNWSKIQRSIAALTLNAHDRPYIVTRVFKLKLQQLMPDLKEKQNLGNVLAYIYTIEFQKRGLSHAHILLFLDPASKYLSPTDIDRIISAEIPDSIEQQQLYDSISRCYNVNKHIMHGPCGHANRKSPCMKDEKCSRCFPKKWQPETVVDQEGYPVYRRRNDANNIFQEGKDLTYLQFISKFTYIAKYRCWRPCKGGNTIGRLNWVPPSTGELCYLRMMLVVVKGLTTYEQIRTVNGQLYSSFREAYEQRDIFNLIINNVNRQAGGMFFLYGYGGTGKTFMWKTLAYALCLIGDIVLTVASSGIALLLLPNGRTAYLKFVIPMPTLENSTCNIHQGTEQAELLKATKLVICDEAPMAHNVPFGGKVIVLGGYFRQILPFIPRGSRSNIVHAAINASYLWDYCTVLKLTKNMCLQSNLTITNAQEIKWFLQWLIDVGDGKLGKGDDGLYDKEIPSELLITNFSDPIEAIVNEEFLKFRAILASTNEVVDQINYYILNIILGEEKEYFSCDSIDMTDAAASESYEAITLEFPHSLKTSDIPNHKIRLKTDTLIMFIHNLDQAEGLCNGTRLIVYRMANHVIEVQIISGKNIGSLVYIPRMSLSPSQPPWPFKMIRRQFPFIVSYAMTINKSQGQSLQSVGLYLPKPVLSHGQLYMAFLRVQSKSGLKILIHDKEGKPLNMTTNVVFKEVLQNL</sequence>
<name>A0A0R0K9C5_SOYBN</name>
<dbReference type="Gramene" id="KRH63217">
    <property type="protein sequence ID" value="KRH63217"/>
    <property type="gene ID" value="GLYMA_04G161500"/>
</dbReference>
<proteinExistence type="inferred from homology"/>
<dbReference type="EnsemblPlants" id="KRH63217">
    <property type="protein sequence ID" value="KRH63217"/>
    <property type="gene ID" value="GLYMA_04G161500"/>
</dbReference>
<dbReference type="GO" id="GO:0005524">
    <property type="term" value="F:ATP binding"/>
    <property type="evidence" value="ECO:0007669"/>
    <property type="project" value="UniProtKB-KW"/>
</dbReference>
<dbReference type="InterPro" id="IPR025476">
    <property type="entry name" value="Helitron_helicase-like"/>
</dbReference>
<dbReference type="PANTHER" id="PTHR10492">
    <property type="match status" value="1"/>
</dbReference>